<dbReference type="GO" id="GO:1904680">
    <property type="term" value="F:peptide transmembrane transporter activity"/>
    <property type="evidence" value="ECO:0007669"/>
    <property type="project" value="TreeGrafter"/>
</dbReference>
<evidence type="ECO:0000313" key="8">
    <source>
        <dbReference type="EMBL" id="SFJ07011.1"/>
    </source>
</evidence>
<evidence type="ECO:0000256" key="4">
    <source>
        <dbReference type="ARBA" id="ARBA00022729"/>
    </source>
</evidence>
<comment type="similarity">
    <text evidence="2">Belongs to the bacterial solute-binding protein 5 family.</text>
</comment>
<evidence type="ECO:0000313" key="9">
    <source>
        <dbReference type="Proteomes" id="UP000199377"/>
    </source>
</evidence>
<protein>
    <submittedName>
        <fullName evidence="8">4-phytase / acid phosphatase/peptide/nickel transport system substrate-binding protein</fullName>
    </submittedName>
</protein>
<dbReference type="InterPro" id="IPR030678">
    <property type="entry name" value="Peptide/Ni-bd"/>
</dbReference>
<feature type="region of interest" description="Disordered" evidence="5">
    <location>
        <begin position="1"/>
        <end position="23"/>
    </location>
</feature>
<dbReference type="SUPFAM" id="SSF53850">
    <property type="entry name" value="Periplasmic binding protein-like II"/>
    <property type="match status" value="1"/>
</dbReference>
<organism evidence="8 9">
    <name type="scientific">Albimonas pacifica</name>
    <dbReference type="NCBI Taxonomy" id="1114924"/>
    <lineage>
        <taxon>Bacteria</taxon>
        <taxon>Pseudomonadati</taxon>
        <taxon>Pseudomonadota</taxon>
        <taxon>Alphaproteobacteria</taxon>
        <taxon>Rhodobacterales</taxon>
        <taxon>Paracoccaceae</taxon>
        <taxon>Albimonas</taxon>
    </lineage>
</organism>
<evidence type="ECO:0000256" key="6">
    <source>
        <dbReference type="SAM" id="SignalP"/>
    </source>
</evidence>
<keyword evidence="3" id="KW-0813">Transport</keyword>
<dbReference type="PROSITE" id="PS51318">
    <property type="entry name" value="TAT"/>
    <property type="match status" value="1"/>
</dbReference>
<evidence type="ECO:0000256" key="1">
    <source>
        <dbReference type="ARBA" id="ARBA00004418"/>
    </source>
</evidence>
<gene>
    <name evidence="8" type="ORF">SAMN05216258_11334</name>
</gene>
<dbReference type="Gene3D" id="3.40.190.10">
    <property type="entry name" value="Periplasmic binding protein-like II"/>
    <property type="match status" value="1"/>
</dbReference>
<dbReference type="GO" id="GO:0015833">
    <property type="term" value="P:peptide transport"/>
    <property type="evidence" value="ECO:0007669"/>
    <property type="project" value="TreeGrafter"/>
</dbReference>
<evidence type="ECO:0000259" key="7">
    <source>
        <dbReference type="Pfam" id="PF00496"/>
    </source>
</evidence>
<dbReference type="GO" id="GO:0043190">
    <property type="term" value="C:ATP-binding cassette (ABC) transporter complex"/>
    <property type="evidence" value="ECO:0007669"/>
    <property type="project" value="InterPro"/>
</dbReference>
<feature type="domain" description="Solute-binding protein family 5" evidence="7">
    <location>
        <begin position="98"/>
        <end position="442"/>
    </location>
</feature>
<keyword evidence="9" id="KW-1185">Reference proteome</keyword>
<dbReference type="Pfam" id="PF00496">
    <property type="entry name" value="SBP_bac_5"/>
    <property type="match status" value="1"/>
</dbReference>
<keyword evidence="4 6" id="KW-0732">Signal</keyword>
<name>A0A1I3NCE0_9RHOB</name>
<dbReference type="Gene3D" id="3.10.105.10">
    <property type="entry name" value="Dipeptide-binding Protein, Domain 3"/>
    <property type="match status" value="1"/>
</dbReference>
<dbReference type="PANTHER" id="PTHR30290">
    <property type="entry name" value="PERIPLASMIC BINDING COMPONENT OF ABC TRANSPORTER"/>
    <property type="match status" value="1"/>
</dbReference>
<dbReference type="STRING" id="1114924.SAMN05216258_11334"/>
<proteinExistence type="inferred from homology"/>
<dbReference type="Proteomes" id="UP000199377">
    <property type="component" value="Unassembled WGS sequence"/>
</dbReference>
<dbReference type="GO" id="GO:0030288">
    <property type="term" value="C:outer membrane-bounded periplasmic space"/>
    <property type="evidence" value="ECO:0007669"/>
    <property type="project" value="UniProtKB-ARBA"/>
</dbReference>
<dbReference type="InterPro" id="IPR039424">
    <property type="entry name" value="SBP_5"/>
</dbReference>
<comment type="subcellular location">
    <subcellularLocation>
        <location evidence="1">Periplasm</location>
    </subcellularLocation>
</comment>
<evidence type="ECO:0000256" key="2">
    <source>
        <dbReference type="ARBA" id="ARBA00005695"/>
    </source>
</evidence>
<dbReference type="PIRSF" id="PIRSF002741">
    <property type="entry name" value="MppA"/>
    <property type="match status" value="1"/>
</dbReference>
<reference evidence="8 9" key="1">
    <citation type="submission" date="2016-10" db="EMBL/GenBank/DDBJ databases">
        <authorList>
            <person name="de Groot N.N."/>
        </authorList>
    </citation>
    <scope>NUCLEOTIDE SEQUENCE [LARGE SCALE GENOMIC DNA]</scope>
    <source>
        <strain evidence="8 9">CGMCC 1.11030</strain>
    </source>
</reference>
<dbReference type="InterPro" id="IPR006311">
    <property type="entry name" value="TAT_signal"/>
</dbReference>
<sequence>MPPTRSSGTCPAMRPSRPDPRPRRRGLARLAAALGAAVLLAAPFAAGAQQKGGSITVGLETDVTGFDAVAGGVLGQTGEIVMRTIQEPLLDFDPDTKEVKPLLATAWEANEDLTQYTFTLREGVKFHDGTEFTAEDVAAHYNRILDPEQKSRSRSFISVIQGAEALDRYTVRFTLAHPWGAFLPYLAATSMSGPIPPRAHVEAGGQNRHPIGTGPFEFVSWLGGDRIVVKRFEDYWAKDEIHLDEVVFRILPDTQTRFASLKSGEVDVIWTDRGQTIVNAQKDPDIVSLKTEGAGAEIILLNARNAPLDDVRVRQALAHAFNQPAAVKIIWQDTKPVVSSPMGDSRDCGEAKLRGYDPKAAKALVEDYGKPIRLSMVHTATPRGREIGELIQQMSKAVGIEVELIPVDQGTLIKRTFGREFDIVGWRIADAVDVGPQLYALARSDSSYNLTGYSSPEFDDLAHRMRTAKDVDERFELQCEIVAEMNDQATMLYWGGGAFYAFTTPRVKGVPPPYRGAVDVTRAWVEE</sequence>
<evidence type="ECO:0000256" key="3">
    <source>
        <dbReference type="ARBA" id="ARBA00022448"/>
    </source>
</evidence>
<feature type="chain" id="PRO_5011624266" evidence="6">
    <location>
        <begin position="49"/>
        <end position="527"/>
    </location>
</feature>
<accession>A0A1I3NCE0</accession>
<dbReference type="AlphaFoldDB" id="A0A1I3NCE0"/>
<dbReference type="PANTHER" id="PTHR30290:SF9">
    <property type="entry name" value="OLIGOPEPTIDE-BINDING PROTEIN APPA"/>
    <property type="match status" value="1"/>
</dbReference>
<dbReference type="InterPro" id="IPR000914">
    <property type="entry name" value="SBP_5_dom"/>
</dbReference>
<evidence type="ECO:0000256" key="5">
    <source>
        <dbReference type="SAM" id="MobiDB-lite"/>
    </source>
</evidence>
<feature type="signal peptide" evidence="6">
    <location>
        <begin position="1"/>
        <end position="48"/>
    </location>
</feature>
<dbReference type="EMBL" id="FOQH01000013">
    <property type="protein sequence ID" value="SFJ07011.1"/>
    <property type="molecule type" value="Genomic_DNA"/>
</dbReference>